<organism evidence="3 4">
    <name type="scientific">Rhizoctonia solani</name>
    <dbReference type="NCBI Taxonomy" id="456999"/>
    <lineage>
        <taxon>Eukaryota</taxon>
        <taxon>Fungi</taxon>
        <taxon>Dikarya</taxon>
        <taxon>Basidiomycota</taxon>
        <taxon>Agaricomycotina</taxon>
        <taxon>Agaricomycetes</taxon>
        <taxon>Cantharellales</taxon>
        <taxon>Ceratobasidiaceae</taxon>
        <taxon>Rhizoctonia</taxon>
    </lineage>
</organism>
<evidence type="ECO:0000256" key="1">
    <source>
        <dbReference type="SAM" id="MobiDB-lite"/>
    </source>
</evidence>
<dbReference type="InterPro" id="IPR000608">
    <property type="entry name" value="UBC"/>
</dbReference>
<evidence type="ECO:0000313" key="4">
    <source>
        <dbReference type="Proteomes" id="UP000663846"/>
    </source>
</evidence>
<dbReference type="SMART" id="SM00212">
    <property type="entry name" value="UBCc"/>
    <property type="match status" value="1"/>
</dbReference>
<dbReference type="AlphaFoldDB" id="A0A8H2XE72"/>
<protein>
    <recommendedName>
        <fullName evidence="2">UBC core domain-containing protein</fullName>
    </recommendedName>
</protein>
<feature type="domain" description="UBC core" evidence="2">
    <location>
        <begin position="90"/>
        <end position="236"/>
    </location>
</feature>
<reference evidence="3" key="1">
    <citation type="submission" date="2021-01" db="EMBL/GenBank/DDBJ databases">
        <authorList>
            <person name="Kaushik A."/>
        </authorList>
    </citation>
    <scope>NUCLEOTIDE SEQUENCE</scope>
    <source>
        <strain evidence="3">AG1-1C</strain>
    </source>
</reference>
<feature type="compositionally biased region" description="Low complexity" evidence="1">
    <location>
        <begin position="49"/>
        <end position="66"/>
    </location>
</feature>
<dbReference type="Pfam" id="PF00179">
    <property type="entry name" value="UQ_con"/>
    <property type="match status" value="1"/>
</dbReference>
<dbReference type="EMBL" id="CAJMWS010000321">
    <property type="protein sequence ID" value="CAE6421463.1"/>
    <property type="molecule type" value="Genomic_DNA"/>
</dbReference>
<dbReference type="SUPFAM" id="SSF54495">
    <property type="entry name" value="UBC-like"/>
    <property type="match status" value="1"/>
</dbReference>
<evidence type="ECO:0000259" key="2">
    <source>
        <dbReference type="PROSITE" id="PS50127"/>
    </source>
</evidence>
<gene>
    <name evidence="3" type="ORF">RDB_LOCUS87136</name>
</gene>
<sequence>MSFLSTMSHPQLVSFDPFAAHPFTSGGTPPELSPLQTPVAWGQDMLPTPSRSPSQSPASSPMDMPDAPIYAPKPTFKVAVQGVFEQYDRGRVTPDLVEIQSIQKSPIEGLIVIPEEDNILVWNCSIKAQDDSPYKKGIFRFKVELPTEYPFKAPIVTFLTKIYHPGINEEGQICLPLLRDQWKPATSMSTVLSTIIDKVNNPSPDDPYEPAIAAQLKDNKVEFLAKAQEWTKQYALAP</sequence>
<feature type="region of interest" description="Disordered" evidence="1">
    <location>
        <begin position="24"/>
        <end position="66"/>
    </location>
</feature>
<dbReference type="Gene3D" id="3.10.110.10">
    <property type="entry name" value="Ubiquitin Conjugating Enzyme"/>
    <property type="match status" value="1"/>
</dbReference>
<name>A0A8H2XE72_9AGAM</name>
<accession>A0A8H2XE72</accession>
<dbReference type="PANTHER" id="PTHR24068">
    <property type="entry name" value="UBIQUITIN-CONJUGATING ENZYME E2"/>
    <property type="match status" value="1"/>
</dbReference>
<dbReference type="InterPro" id="IPR016135">
    <property type="entry name" value="UBQ-conjugating_enzyme/RWD"/>
</dbReference>
<dbReference type="Proteomes" id="UP000663846">
    <property type="component" value="Unassembled WGS sequence"/>
</dbReference>
<evidence type="ECO:0000313" key="3">
    <source>
        <dbReference type="EMBL" id="CAE6421463.1"/>
    </source>
</evidence>
<proteinExistence type="predicted"/>
<dbReference type="PROSITE" id="PS50127">
    <property type="entry name" value="UBC_2"/>
    <property type="match status" value="1"/>
</dbReference>
<comment type="caution">
    <text evidence="3">The sequence shown here is derived from an EMBL/GenBank/DDBJ whole genome shotgun (WGS) entry which is preliminary data.</text>
</comment>